<evidence type="ECO:0000313" key="1">
    <source>
        <dbReference type="EMBL" id="QDU06249.1"/>
    </source>
</evidence>
<dbReference type="AlphaFoldDB" id="A0A517WLW9"/>
<evidence type="ECO:0000313" key="2">
    <source>
        <dbReference type="Proteomes" id="UP000320722"/>
    </source>
</evidence>
<gene>
    <name evidence="1" type="ORF">V6x_60010</name>
</gene>
<protein>
    <submittedName>
        <fullName evidence="1">Uncharacterized protein</fullName>
    </submittedName>
</protein>
<sequence>MGRLYSVKGWLEPQAETGDALLQLISEVSTDPLYKDFIGNWTLSRGFGYSEFVFFGATAKYADIVVEDVVQRIVDSQLQVDGYFECEDEEDENHWSLRIVDSVIKKSALPGDR</sequence>
<dbReference type="EMBL" id="CP036347">
    <property type="protein sequence ID" value="QDU06249.1"/>
    <property type="molecule type" value="Genomic_DNA"/>
</dbReference>
<dbReference type="Proteomes" id="UP000320722">
    <property type="component" value="Chromosome"/>
</dbReference>
<organism evidence="1 2">
    <name type="scientific">Gimesia chilikensis</name>
    <dbReference type="NCBI Taxonomy" id="2605989"/>
    <lineage>
        <taxon>Bacteria</taxon>
        <taxon>Pseudomonadati</taxon>
        <taxon>Planctomycetota</taxon>
        <taxon>Planctomycetia</taxon>
        <taxon>Planctomycetales</taxon>
        <taxon>Planctomycetaceae</taxon>
        <taxon>Gimesia</taxon>
    </lineage>
</organism>
<name>A0A517WLW9_9PLAN</name>
<reference evidence="1 2" key="1">
    <citation type="submission" date="2019-02" db="EMBL/GenBank/DDBJ databases">
        <title>Deep-cultivation of Planctomycetes and their phenomic and genomic characterization uncovers novel biology.</title>
        <authorList>
            <person name="Wiegand S."/>
            <person name="Jogler M."/>
            <person name="Boedeker C."/>
            <person name="Pinto D."/>
            <person name="Vollmers J."/>
            <person name="Rivas-Marin E."/>
            <person name="Kohn T."/>
            <person name="Peeters S.H."/>
            <person name="Heuer A."/>
            <person name="Rast P."/>
            <person name="Oberbeckmann S."/>
            <person name="Bunk B."/>
            <person name="Jeske O."/>
            <person name="Meyerdierks A."/>
            <person name="Storesund J.E."/>
            <person name="Kallscheuer N."/>
            <person name="Luecker S."/>
            <person name="Lage O.M."/>
            <person name="Pohl T."/>
            <person name="Merkel B.J."/>
            <person name="Hornburger P."/>
            <person name="Mueller R.-W."/>
            <person name="Bruemmer F."/>
            <person name="Labrenz M."/>
            <person name="Spormann A.M."/>
            <person name="Op den Camp H."/>
            <person name="Overmann J."/>
            <person name="Amann R."/>
            <person name="Jetten M.S.M."/>
            <person name="Mascher T."/>
            <person name="Medema M.H."/>
            <person name="Devos D.P."/>
            <person name="Kaster A.-K."/>
            <person name="Ovreas L."/>
            <person name="Rohde M."/>
            <person name="Galperin M.Y."/>
            <person name="Jogler C."/>
        </authorList>
    </citation>
    <scope>NUCLEOTIDE SEQUENCE [LARGE SCALE GENOMIC DNA]</scope>
    <source>
        <strain evidence="1 2">V6</strain>
    </source>
</reference>
<dbReference type="RefSeq" id="WP_145045154.1">
    <property type="nucleotide sequence ID" value="NZ_CP036347.1"/>
</dbReference>
<accession>A0A517WLW9</accession>
<proteinExistence type="predicted"/>